<dbReference type="EMBL" id="CP020371">
    <property type="protein sequence ID" value="AUB85086.1"/>
    <property type="molecule type" value="Genomic_DNA"/>
</dbReference>
<sequence>MAGSGFIAELFADRRYEDNGGLTPRTHPHAVIATLEEALAQVLSVRDTGRLRSRTGRMIPLHAQTVCVHGDGEQALTLARALHRVLHPGRVAGANTRTTST</sequence>
<evidence type="ECO:0000313" key="1">
    <source>
        <dbReference type="EMBL" id="AUB85086.1"/>
    </source>
</evidence>
<dbReference type="GO" id="GO:0005975">
    <property type="term" value="P:carbohydrate metabolic process"/>
    <property type="evidence" value="ECO:0007669"/>
    <property type="project" value="InterPro"/>
</dbReference>
<name>A0A2K8UHM9_9GAMM</name>
<gene>
    <name evidence="1" type="ORF">THSYN_29585</name>
</gene>
<dbReference type="OrthoDB" id="9773478at2"/>
<dbReference type="Proteomes" id="UP000232638">
    <property type="component" value="Plasmid pTs417"/>
</dbReference>
<dbReference type="Pfam" id="PF03746">
    <property type="entry name" value="LamB_YcsF"/>
    <property type="match status" value="1"/>
</dbReference>
<evidence type="ECO:0000313" key="2">
    <source>
        <dbReference type="Proteomes" id="UP000232638"/>
    </source>
</evidence>
<dbReference type="PANTHER" id="PTHR30292:SF0">
    <property type="entry name" value="5-OXOPROLINASE SUBUNIT A"/>
    <property type="match status" value="1"/>
</dbReference>
<dbReference type="AlphaFoldDB" id="A0A2K8UHM9"/>
<protein>
    <recommendedName>
        <fullName evidence="3">LamB/YcsF family protein</fullName>
    </recommendedName>
</protein>
<organism evidence="1 2">
    <name type="scientific">Candidatus Thiodictyon syntrophicum</name>
    <dbReference type="NCBI Taxonomy" id="1166950"/>
    <lineage>
        <taxon>Bacteria</taxon>
        <taxon>Pseudomonadati</taxon>
        <taxon>Pseudomonadota</taxon>
        <taxon>Gammaproteobacteria</taxon>
        <taxon>Chromatiales</taxon>
        <taxon>Chromatiaceae</taxon>
        <taxon>Thiodictyon</taxon>
    </lineage>
</organism>
<dbReference type="SUPFAM" id="SSF88713">
    <property type="entry name" value="Glycoside hydrolase/deacetylase"/>
    <property type="match status" value="1"/>
</dbReference>
<evidence type="ECO:0008006" key="3">
    <source>
        <dbReference type="Google" id="ProtNLM"/>
    </source>
</evidence>
<proteinExistence type="predicted"/>
<accession>A0A2K8UHM9</accession>
<dbReference type="PANTHER" id="PTHR30292">
    <property type="entry name" value="UNCHARACTERIZED PROTEIN YBGL-RELATED"/>
    <property type="match status" value="1"/>
</dbReference>
<dbReference type="InterPro" id="IPR011330">
    <property type="entry name" value="Glyco_hydro/deAcase_b/a-brl"/>
</dbReference>
<geneLocation type="plasmid" evidence="2">
    <name>pts417</name>
</geneLocation>
<dbReference type="InterPro" id="IPR005501">
    <property type="entry name" value="LamB/YcsF/PxpA-like"/>
</dbReference>
<keyword evidence="2" id="KW-1185">Reference proteome</keyword>
<dbReference type="Gene3D" id="3.20.20.370">
    <property type="entry name" value="Glycoside hydrolase/deacetylase"/>
    <property type="match status" value="1"/>
</dbReference>
<keyword evidence="1" id="KW-0614">Plasmid</keyword>
<dbReference type="KEGG" id="tsy:THSYN_29585"/>
<reference evidence="1 2" key="1">
    <citation type="submission" date="2017-03" db="EMBL/GenBank/DDBJ databases">
        <title>Complete genome sequence of Candidatus 'Thiodictyon syntrophicum' sp. nov. strain Cad16T, a photolithoautotroph purple sulfur bacterium isolated from an alpine meromictic lake.</title>
        <authorList>
            <person name="Luedin S.M."/>
            <person name="Pothier J.F."/>
            <person name="Danza F."/>
            <person name="Storelli N."/>
            <person name="Wittwer M."/>
            <person name="Tonolla M."/>
        </authorList>
    </citation>
    <scope>NUCLEOTIDE SEQUENCE [LARGE SCALE GENOMIC DNA]</scope>
    <source>
        <strain evidence="1 2">Cad16T</strain>
        <plasmid evidence="2">Plasmid pts417</plasmid>
    </source>
</reference>